<dbReference type="Pfam" id="PF00635">
    <property type="entry name" value="Motile_Sperm"/>
    <property type="match status" value="1"/>
</dbReference>
<proteinExistence type="predicted"/>
<keyword evidence="1" id="KW-0206">Cytoskeleton</keyword>
<keyword evidence="2" id="KW-0175">Coiled coil</keyword>
<accession>A0ABR1BLD5</accession>
<reference evidence="4 5" key="1">
    <citation type="submission" date="2023-08" db="EMBL/GenBank/DDBJ databases">
        <title>A Necator americanus chromosomal reference genome.</title>
        <authorList>
            <person name="Ilik V."/>
            <person name="Petrzelkova K.J."/>
            <person name="Pardy F."/>
            <person name="Fuh T."/>
            <person name="Niatou-Singa F.S."/>
            <person name="Gouil Q."/>
            <person name="Baker L."/>
            <person name="Ritchie M.E."/>
            <person name="Jex A.R."/>
            <person name="Gazzola D."/>
            <person name="Li H."/>
            <person name="Toshio Fujiwara R."/>
            <person name="Zhan B."/>
            <person name="Aroian R.V."/>
            <person name="Pafco B."/>
            <person name="Schwarz E.M."/>
        </authorList>
    </citation>
    <scope>NUCLEOTIDE SEQUENCE [LARGE SCALE GENOMIC DNA]</scope>
    <source>
        <strain evidence="4 5">Aroian</strain>
        <tissue evidence="4">Whole animal</tissue>
    </source>
</reference>
<dbReference type="InterPro" id="IPR013783">
    <property type="entry name" value="Ig-like_fold"/>
</dbReference>
<comment type="function">
    <text evidence="1">Central component in molecular interactions underlying sperm crawling. Forms an extensive filament system that extends from sperm villipoda, along the leading edge of the pseudopod.</text>
</comment>
<dbReference type="Gene3D" id="2.60.40.10">
    <property type="entry name" value="Immunoglobulins"/>
    <property type="match status" value="1"/>
</dbReference>
<organism evidence="4 5">
    <name type="scientific">Necator americanus</name>
    <name type="common">Human hookworm</name>
    <dbReference type="NCBI Taxonomy" id="51031"/>
    <lineage>
        <taxon>Eukaryota</taxon>
        <taxon>Metazoa</taxon>
        <taxon>Ecdysozoa</taxon>
        <taxon>Nematoda</taxon>
        <taxon>Chromadorea</taxon>
        <taxon>Rhabditida</taxon>
        <taxon>Rhabditina</taxon>
        <taxon>Rhabditomorpha</taxon>
        <taxon>Strongyloidea</taxon>
        <taxon>Ancylostomatidae</taxon>
        <taxon>Bunostominae</taxon>
        <taxon>Necator</taxon>
    </lineage>
</organism>
<keyword evidence="1" id="KW-0963">Cytoplasm</keyword>
<evidence type="ECO:0000313" key="4">
    <source>
        <dbReference type="EMBL" id="KAK6726015.1"/>
    </source>
</evidence>
<evidence type="ECO:0000256" key="2">
    <source>
        <dbReference type="SAM" id="Coils"/>
    </source>
</evidence>
<keyword evidence="5" id="KW-1185">Reference proteome</keyword>
<evidence type="ECO:0000313" key="5">
    <source>
        <dbReference type="Proteomes" id="UP001303046"/>
    </source>
</evidence>
<feature type="domain" description="MSP" evidence="3">
    <location>
        <begin position="14"/>
        <end position="127"/>
    </location>
</feature>
<dbReference type="EMBL" id="JAVFWL010000001">
    <property type="protein sequence ID" value="KAK6726015.1"/>
    <property type="molecule type" value="Genomic_DNA"/>
</dbReference>
<dbReference type="Proteomes" id="UP001303046">
    <property type="component" value="Unassembled WGS sequence"/>
</dbReference>
<gene>
    <name evidence="4" type="primary">Necator_chrI.g496</name>
    <name evidence="4" type="ORF">RB195_004374</name>
</gene>
<comment type="caution">
    <text evidence="4">The sequence shown here is derived from an EMBL/GenBank/DDBJ whole genome shotgun (WGS) entry which is preliminary data.</text>
</comment>
<dbReference type="InterPro" id="IPR008962">
    <property type="entry name" value="PapD-like_sf"/>
</dbReference>
<dbReference type="SUPFAM" id="SSF49354">
    <property type="entry name" value="PapD-like"/>
    <property type="match status" value="1"/>
</dbReference>
<protein>
    <recommendedName>
        <fullName evidence="1">Major sperm protein</fullName>
    </recommendedName>
</protein>
<dbReference type="InterPro" id="IPR000535">
    <property type="entry name" value="MSP_dom"/>
</dbReference>
<dbReference type="PROSITE" id="PS50202">
    <property type="entry name" value="MSP"/>
    <property type="match status" value="1"/>
</dbReference>
<evidence type="ECO:0000259" key="3">
    <source>
        <dbReference type="PROSITE" id="PS50202"/>
    </source>
</evidence>
<feature type="coiled-coil region" evidence="2">
    <location>
        <begin position="158"/>
        <end position="241"/>
    </location>
</feature>
<sequence>MISSAENTSQNHPKLIMMDQVYIIFDVDCEGHATEKVHISKVARAPLVAFRFQTNAPTRYIVSPKSGVLDNRNPLPVKIILHGNHYNPNHMLLVQAVEVKRKEDAKTIWDDPNLDCCDVQTIRFQLGTTIVSINKALGFDDTTKKVQASISQALLLSRRVGKEKVQELEDLLAMLKADKEILIHNIEQTERLKNVIKSQLKQRNDLAADFTSKTSKLKEECEKLNEEMAKNECELNNIYNNFRLDAPSSQ</sequence>
<evidence type="ECO:0000256" key="1">
    <source>
        <dbReference type="RuleBase" id="RU003425"/>
    </source>
</evidence>
<name>A0ABR1BLD5_NECAM</name>